<dbReference type="GeneID" id="113468647"/>
<protein>
    <submittedName>
        <fullName evidence="3">Uncharacterized protein LOC113468647</fullName>
    </submittedName>
</protein>
<dbReference type="Pfam" id="PF26063">
    <property type="entry name" value="MCMDC2_N"/>
    <property type="match status" value="1"/>
</dbReference>
<dbReference type="InterPro" id="IPR058769">
    <property type="entry name" value="MCMDC2_N"/>
</dbReference>
<dbReference type="PaxDb" id="121845-A0A3Q0J3I8"/>
<sequence>MESINLTLTSLNLTHDVLTKEHELLLFLDRSGNLADFRHVYILHREEKHTFYLNNGYYPPFNFAVQIDPEILFELSGDLGVLFVTEVEHFRSVLIQTLNNYLRFLTLEDNVENEDEHCDYKEDLEVWIELLSDYFPDPNFSFQRQHKNSISLQKLTGSLIYLTAPKKYKKSRLFKCESRACHYQRRVKHGRKPPSCILTGHPMIEVPRATEVGEYMDARFLFEINRLPLTVRIPLKRADCSSVSPEPVTIRGGSNMGVNHRPVF</sequence>
<dbReference type="KEGG" id="dci:113468647"/>
<evidence type="ECO:0000313" key="2">
    <source>
        <dbReference type="Proteomes" id="UP000079169"/>
    </source>
</evidence>
<dbReference type="RefSeq" id="XP_026681533.1">
    <property type="nucleotide sequence ID" value="XM_026825732.1"/>
</dbReference>
<reference evidence="3" key="1">
    <citation type="submission" date="2025-08" db="UniProtKB">
        <authorList>
            <consortium name="RefSeq"/>
        </authorList>
    </citation>
    <scope>IDENTIFICATION</scope>
</reference>
<dbReference type="Proteomes" id="UP000079169">
    <property type="component" value="Unplaced"/>
</dbReference>
<feature type="domain" description="MCMDC2 N-terminal" evidence="1">
    <location>
        <begin position="22"/>
        <end position="114"/>
    </location>
</feature>
<accession>A0A3Q0J3I8</accession>
<evidence type="ECO:0000259" key="1">
    <source>
        <dbReference type="Pfam" id="PF26063"/>
    </source>
</evidence>
<evidence type="ECO:0000313" key="3">
    <source>
        <dbReference type="RefSeq" id="XP_026681533.1"/>
    </source>
</evidence>
<name>A0A3Q0J3I8_DIACI</name>
<dbReference type="AlphaFoldDB" id="A0A3Q0J3I8"/>
<keyword evidence="2" id="KW-1185">Reference proteome</keyword>
<organism evidence="2 3">
    <name type="scientific">Diaphorina citri</name>
    <name type="common">Asian citrus psyllid</name>
    <dbReference type="NCBI Taxonomy" id="121845"/>
    <lineage>
        <taxon>Eukaryota</taxon>
        <taxon>Metazoa</taxon>
        <taxon>Ecdysozoa</taxon>
        <taxon>Arthropoda</taxon>
        <taxon>Hexapoda</taxon>
        <taxon>Insecta</taxon>
        <taxon>Pterygota</taxon>
        <taxon>Neoptera</taxon>
        <taxon>Paraneoptera</taxon>
        <taxon>Hemiptera</taxon>
        <taxon>Sternorrhyncha</taxon>
        <taxon>Psylloidea</taxon>
        <taxon>Psyllidae</taxon>
        <taxon>Diaphorininae</taxon>
        <taxon>Diaphorina</taxon>
    </lineage>
</organism>
<proteinExistence type="predicted"/>
<gene>
    <name evidence="3" type="primary">LOC113468647</name>
</gene>